<evidence type="ECO:0000313" key="2">
    <source>
        <dbReference type="Proteomes" id="UP000000768"/>
    </source>
</evidence>
<dbReference type="AlphaFoldDB" id="A0A1Z5R9T9"/>
<dbReference type="InParanoid" id="A0A1Z5R9T9"/>
<accession>A0A1Z5R9T9</accession>
<evidence type="ECO:0000313" key="1">
    <source>
        <dbReference type="EMBL" id="OQU80543.1"/>
    </source>
</evidence>
<reference evidence="2" key="2">
    <citation type="journal article" date="2018" name="Plant J.">
        <title>The Sorghum bicolor reference genome: improved assembly, gene annotations, a transcriptome atlas, and signatures of genome organization.</title>
        <authorList>
            <person name="McCormick R.F."/>
            <person name="Truong S.K."/>
            <person name="Sreedasyam A."/>
            <person name="Jenkins J."/>
            <person name="Shu S."/>
            <person name="Sims D."/>
            <person name="Kennedy M."/>
            <person name="Amirebrahimi M."/>
            <person name="Weers B.D."/>
            <person name="McKinley B."/>
            <person name="Mattison A."/>
            <person name="Morishige D.T."/>
            <person name="Grimwood J."/>
            <person name="Schmutz J."/>
            <person name="Mullet J.E."/>
        </authorList>
    </citation>
    <scope>NUCLEOTIDE SEQUENCE [LARGE SCALE GENOMIC DNA]</scope>
    <source>
        <strain evidence="2">cv. BTx623</strain>
    </source>
</reference>
<dbReference type="EMBL" id="CM000766">
    <property type="protein sequence ID" value="OQU80543.1"/>
    <property type="molecule type" value="Genomic_DNA"/>
</dbReference>
<dbReference type="Gramene" id="OQU80543">
    <property type="protein sequence ID" value="OQU80543"/>
    <property type="gene ID" value="SORBI_3007G142050"/>
</dbReference>
<dbReference type="Proteomes" id="UP000000768">
    <property type="component" value="Chromosome 7"/>
</dbReference>
<gene>
    <name evidence="1" type="ORF">SORBI_3007G142050</name>
</gene>
<organism evidence="1 2">
    <name type="scientific">Sorghum bicolor</name>
    <name type="common">Sorghum</name>
    <name type="synonym">Sorghum vulgare</name>
    <dbReference type="NCBI Taxonomy" id="4558"/>
    <lineage>
        <taxon>Eukaryota</taxon>
        <taxon>Viridiplantae</taxon>
        <taxon>Streptophyta</taxon>
        <taxon>Embryophyta</taxon>
        <taxon>Tracheophyta</taxon>
        <taxon>Spermatophyta</taxon>
        <taxon>Magnoliopsida</taxon>
        <taxon>Liliopsida</taxon>
        <taxon>Poales</taxon>
        <taxon>Poaceae</taxon>
        <taxon>PACMAD clade</taxon>
        <taxon>Panicoideae</taxon>
        <taxon>Andropogonodae</taxon>
        <taxon>Andropogoneae</taxon>
        <taxon>Sorghinae</taxon>
        <taxon>Sorghum</taxon>
    </lineage>
</organism>
<proteinExistence type="predicted"/>
<reference evidence="1 2" key="1">
    <citation type="journal article" date="2009" name="Nature">
        <title>The Sorghum bicolor genome and the diversification of grasses.</title>
        <authorList>
            <person name="Paterson A.H."/>
            <person name="Bowers J.E."/>
            <person name="Bruggmann R."/>
            <person name="Dubchak I."/>
            <person name="Grimwood J."/>
            <person name="Gundlach H."/>
            <person name="Haberer G."/>
            <person name="Hellsten U."/>
            <person name="Mitros T."/>
            <person name="Poliakov A."/>
            <person name="Schmutz J."/>
            <person name="Spannagl M."/>
            <person name="Tang H."/>
            <person name="Wang X."/>
            <person name="Wicker T."/>
            <person name="Bharti A.K."/>
            <person name="Chapman J."/>
            <person name="Feltus F.A."/>
            <person name="Gowik U."/>
            <person name="Grigoriev I.V."/>
            <person name="Lyons E."/>
            <person name="Maher C.A."/>
            <person name="Martis M."/>
            <person name="Narechania A."/>
            <person name="Otillar R.P."/>
            <person name="Penning B.W."/>
            <person name="Salamov A.A."/>
            <person name="Wang Y."/>
            <person name="Zhang L."/>
            <person name="Carpita N.C."/>
            <person name="Freeling M."/>
            <person name="Gingle A.R."/>
            <person name="Hash C.T."/>
            <person name="Keller B."/>
            <person name="Klein P."/>
            <person name="Kresovich S."/>
            <person name="McCann M.C."/>
            <person name="Ming R."/>
            <person name="Peterson D.G."/>
            <person name="Mehboob-ur-Rahman"/>
            <person name="Ware D."/>
            <person name="Westhoff P."/>
            <person name="Mayer K.F."/>
            <person name="Messing J."/>
            <person name="Rokhsar D.S."/>
        </authorList>
    </citation>
    <scope>NUCLEOTIDE SEQUENCE [LARGE SCALE GENOMIC DNA]</scope>
    <source>
        <strain evidence="2">cv. BTx623</strain>
    </source>
</reference>
<name>A0A1Z5R9T9_SORBI</name>
<protein>
    <submittedName>
        <fullName evidence="1">Uncharacterized protein</fullName>
    </submittedName>
</protein>
<sequence>MSEAALISSIHLEDKTQTISSVKTSETLSGLIRPANKDVLSTSAGTTLVEASLLGHSATVFDAVMLCRSTLALSLPPDNGKATSLNLSATTTVRHGEAVPLPCNANIYIYTRTLIWRFYKRFFNTCVLSM</sequence>
<keyword evidence="2" id="KW-1185">Reference proteome</keyword>